<dbReference type="Proteomes" id="UP000823889">
    <property type="component" value="Unassembled WGS sequence"/>
</dbReference>
<name>A0A9D2RGV8_9BURK</name>
<reference evidence="1" key="1">
    <citation type="journal article" date="2021" name="PeerJ">
        <title>Extensive microbial diversity within the chicken gut microbiome revealed by metagenomics and culture.</title>
        <authorList>
            <person name="Gilroy R."/>
            <person name="Ravi A."/>
            <person name="Getino M."/>
            <person name="Pursley I."/>
            <person name="Horton D.L."/>
            <person name="Alikhan N.F."/>
            <person name="Baker D."/>
            <person name="Gharbi K."/>
            <person name="Hall N."/>
            <person name="Watson M."/>
            <person name="Adriaenssens E.M."/>
            <person name="Foster-Nyarko E."/>
            <person name="Jarju S."/>
            <person name="Secka A."/>
            <person name="Antonio M."/>
            <person name="Oren A."/>
            <person name="Chaudhuri R.R."/>
            <person name="La Ragione R."/>
            <person name="Hildebrand F."/>
            <person name="Pallen M.J."/>
        </authorList>
    </citation>
    <scope>NUCLEOTIDE SEQUENCE</scope>
    <source>
        <strain evidence="1">9264</strain>
    </source>
</reference>
<evidence type="ECO:0000313" key="2">
    <source>
        <dbReference type="Proteomes" id="UP000823889"/>
    </source>
</evidence>
<organism evidence="1 2">
    <name type="scientific">Candidatus Paenalcaligenes intestinipullorum</name>
    <dbReference type="NCBI Taxonomy" id="2838718"/>
    <lineage>
        <taxon>Bacteria</taxon>
        <taxon>Pseudomonadati</taxon>
        <taxon>Pseudomonadota</taxon>
        <taxon>Betaproteobacteria</taxon>
        <taxon>Burkholderiales</taxon>
        <taxon>Alcaligenaceae</taxon>
        <taxon>Paenalcaligenes</taxon>
    </lineage>
</organism>
<dbReference type="EMBL" id="DWUQ01000152">
    <property type="protein sequence ID" value="HJD44833.1"/>
    <property type="molecule type" value="Genomic_DNA"/>
</dbReference>
<comment type="caution">
    <text evidence="1">The sequence shown here is derived from an EMBL/GenBank/DDBJ whole genome shotgun (WGS) entry which is preliminary data.</text>
</comment>
<protein>
    <submittedName>
        <fullName evidence="1">Uncharacterized protein</fullName>
    </submittedName>
</protein>
<reference evidence="1" key="2">
    <citation type="submission" date="2021-04" db="EMBL/GenBank/DDBJ databases">
        <authorList>
            <person name="Gilroy R."/>
        </authorList>
    </citation>
    <scope>NUCLEOTIDE SEQUENCE</scope>
    <source>
        <strain evidence="1">9264</strain>
    </source>
</reference>
<gene>
    <name evidence="1" type="ORF">H9906_07385</name>
</gene>
<sequence length="174" mass="19758">MTTSSLPTRDELAALIDFLADDELDDNEANAIADIALEASTDPENVLKRLYGAEAVRLAQRQPEHNLALVIGIELEDLLFIADHVDTLWEEVQNVFEDSQLPDFPYENCPFSDVEGFYDWAAAQLAQHYPHYELIEFGQHYECEFQLALVKKAQVETFLDVCQRVGLPANRLDD</sequence>
<proteinExistence type="predicted"/>
<accession>A0A9D2RGV8</accession>
<dbReference type="AlphaFoldDB" id="A0A9D2RGV8"/>
<evidence type="ECO:0000313" key="1">
    <source>
        <dbReference type="EMBL" id="HJD44833.1"/>
    </source>
</evidence>